<keyword evidence="6" id="KW-0915">Sodium</keyword>
<feature type="transmembrane region" description="Helical" evidence="8">
    <location>
        <begin position="139"/>
        <end position="163"/>
    </location>
</feature>
<keyword evidence="5 8" id="KW-0472">Membrane</keyword>
<reference evidence="10" key="3">
    <citation type="journal article" date="2014" name="Nature">
        <title>Elephant shark genome provides unique insights into gnathostome evolution.</title>
        <authorList>
            <consortium name="International Elephant Shark Genome Sequencing Consortium"/>
            <person name="Venkatesh B."/>
            <person name="Lee A.P."/>
            <person name="Ravi V."/>
            <person name="Maurya A.K."/>
            <person name="Lian M.M."/>
            <person name="Swann J.B."/>
            <person name="Ohta Y."/>
            <person name="Flajnik M.F."/>
            <person name="Sutoh Y."/>
            <person name="Kasahara M."/>
            <person name="Hoon S."/>
            <person name="Gangu V."/>
            <person name="Roy S.W."/>
            <person name="Irimia M."/>
            <person name="Korzh V."/>
            <person name="Kondrychyn I."/>
            <person name="Lim Z.W."/>
            <person name="Tay B.H."/>
            <person name="Tohari S."/>
            <person name="Kong K.W."/>
            <person name="Ho S."/>
            <person name="Lorente-Galdos B."/>
            <person name="Quilez J."/>
            <person name="Marques-Bonet T."/>
            <person name="Raney B.J."/>
            <person name="Ingham P.W."/>
            <person name="Tay A."/>
            <person name="Hillier L.W."/>
            <person name="Minx P."/>
            <person name="Boehm T."/>
            <person name="Wilson R.K."/>
            <person name="Brenner S."/>
            <person name="Warren W.C."/>
        </authorList>
    </citation>
    <scope>NUCLEOTIDE SEQUENCE [LARGE SCALE GENOMIC DNA]</scope>
</reference>
<feature type="region of interest" description="Disordered" evidence="7">
    <location>
        <begin position="1"/>
        <end position="21"/>
    </location>
</feature>
<dbReference type="CDD" id="cd01115">
    <property type="entry name" value="SLC13_permease"/>
    <property type="match status" value="1"/>
</dbReference>
<reference evidence="9" key="4">
    <citation type="submission" date="2025-08" db="UniProtKB">
        <authorList>
            <consortium name="Ensembl"/>
        </authorList>
    </citation>
    <scope>IDENTIFICATION</scope>
</reference>
<feature type="transmembrane region" description="Helical" evidence="8">
    <location>
        <begin position="264"/>
        <end position="288"/>
    </location>
</feature>
<gene>
    <name evidence="9" type="primary">slc13a3</name>
</gene>
<comment type="subcellular location">
    <subcellularLocation>
        <location evidence="1">Membrane</location>
        <topology evidence="1">Multi-pass membrane protein</topology>
    </subcellularLocation>
</comment>
<dbReference type="InParanoid" id="A0A4W3JFQ9"/>
<sequence>METTDREDRQRQRHRSQPSAEQQNMVQCRLLAQKVWSIRQSFILLLSPLLLLPVLFLMPPQEGRCLYVILLMATYWCTEALPIAVTSLLPICLFPFLGVLPSAKVSPQYFVDTNVLFISGLIMALAIEEWNLHRRIALSILMFVGVSPPMLILGMMITTAFLSMWLSNTASTAMMLPIATAMLKSLFGNFDPMKQNDSEAIKQNDDEDGLAHKDVISREPISNAVPFLISDDSQKHPQLPEIDDNLTLAQQKEQEQQKKLWKGFLICIPYAASIGGTATVTGTAPNLILLGQVKSYFPDCDLVNFGSWFMFACPLAFIFLFFAWLWIAFLYGGLSLRSCRKNTNVESQDRVKAVIKSDYAKLGPMKFAERSVAVFFFFFAIFLFTRDPKFIPGWAHFFGQEYISDAVTGLSLIIIMFAFPSQKPSLKWWFSSKAANVPNPSLLSWKKVQANLPWNVVLLLGGGFAMAKGCEESGLSRWIGKQLHPLEDLPPSLAVLVIAITLAFFTEFASNTATIIIFLPIVTQLAIHLKVNPLYLMIPGTVGCSFAFMLPVATPPNSIAFSTGHLMVTDMVKTGVVMNIMGIIVLFIAVNTWGLYMFQLNTYPDWAKVITVALDSGNVVNGTMMPLNGTL</sequence>
<evidence type="ECO:0000313" key="9">
    <source>
        <dbReference type="Ensembl" id="ENSCMIP00000038256.1"/>
    </source>
</evidence>
<feature type="compositionally biased region" description="Basic and acidic residues" evidence="7">
    <location>
        <begin position="1"/>
        <end position="10"/>
    </location>
</feature>
<proteinExistence type="inferred from homology"/>
<dbReference type="Ensembl" id="ENSCMIT00000038806.1">
    <property type="protein sequence ID" value="ENSCMIP00000038256.1"/>
    <property type="gene ID" value="ENSCMIG00000016077.1"/>
</dbReference>
<keyword evidence="6" id="KW-0406">Ion transport</keyword>
<feature type="transmembrane region" description="Helical" evidence="8">
    <location>
        <begin position="367"/>
        <end position="385"/>
    </location>
</feature>
<dbReference type="GO" id="GO:0015137">
    <property type="term" value="F:citrate transmembrane transporter activity"/>
    <property type="evidence" value="ECO:0007669"/>
    <property type="project" value="TreeGrafter"/>
</dbReference>
<reference evidence="9" key="5">
    <citation type="submission" date="2025-09" db="UniProtKB">
        <authorList>
            <consortium name="Ensembl"/>
        </authorList>
    </citation>
    <scope>IDENTIFICATION</scope>
</reference>
<evidence type="ECO:0000256" key="2">
    <source>
        <dbReference type="ARBA" id="ARBA00006772"/>
    </source>
</evidence>
<feature type="transmembrane region" description="Helical" evidence="8">
    <location>
        <begin position="574"/>
        <end position="598"/>
    </location>
</feature>
<evidence type="ECO:0000256" key="6">
    <source>
        <dbReference type="ARBA" id="ARBA00023201"/>
    </source>
</evidence>
<keyword evidence="3 8" id="KW-0812">Transmembrane</keyword>
<dbReference type="GO" id="GO:0005886">
    <property type="term" value="C:plasma membrane"/>
    <property type="evidence" value="ECO:0007669"/>
    <property type="project" value="TreeGrafter"/>
</dbReference>
<feature type="transmembrane region" description="Helical" evidence="8">
    <location>
        <begin position="41"/>
        <end position="58"/>
    </location>
</feature>
<evidence type="ECO:0000313" key="10">
    <source>
        <dbReference type="Proteomes" id="UP000314986"/>
    </source>
</evidence>
<dbReference type="GO" id="GO:0015141">
    <property type="term" value="F:succinate transmembrane transporter activity"/>
    <property type="evidence" value="ECO:0007669"/>
    <property type="project" value="TreeGrafter"/>
</dbReference>
<feature type="transmembrane region" description="Helical" evidence="8">
    <location>
        <begin position="109"/>
        <end position="127"/>
    </location>
</feature>
<evidence type="ECO:0000256" key="3">
    <source>
        <dbReference type="ARBA" id="ARBA00022692"/>
    </source>
</evidence>
<dbReference type="PANTHER" id="PTHR10283">
    <property type="entry name" value="SOLUTE CARRIER FAMILY 13 MEMBER"/>
    <property type="match status" value="1"/>
</dbReference>
<evidence type="ECO:0000256" key="1">
    <source>
        <dbReference type="ARBA" id="ARBA00004141"/>
    </source>
</evidence>
<comment type="similarity">
    <text evidence="2">Belongs to the SLC13A/DASS transporter (TC 2.A.47) family. NADC subfamily.</text>
</comment>
<evidence type="ECO:0000256" key="8">
    <source>
        <dbReference type="SAM" id="Phobius"/>
    </source>
</evidence>
<name>A0A4W3JFQ9_CALMI</name>
<dbReference type="Pfam" id="PF00939">
    <property type="entry name" value="Na_sulph_symp"/>
    <property type="match status" value="1"/>
</dbReference>
<protein>
    <submittedName>
        <fullName evidence="9">Solute carrier family 13 member 3</fullName>
    </submittedName>
</protein>
<keyword evidence="4 8" id="KW-1133">Transmembrane helix</keyword>
<dbReference type="AlphaFoldDB" id="A0A4W3JFQ9"/>
<feature type="transmembrane region" description="Helical" evidence="8">
    <location>
        <begin position="534"/>
        <end position="554"/>
    </location>
</feature>
<feature type="transmembrane region" description="Helical" evidence="8">
    <location>
        <begin position="397"/>
        <end position="419"/>
    </location>
</feature>
<reference evidence="10" key="1">
    <citation type="journal article" date="2006" name="Science">
        <title>Ancient noncoding elements conserved in the human genome.</title>
        <authorList>
            <person name="Venkatesh B."/>
            <person name="Kirkness E.F."/>
            <person name="Loh Y.H."/>
            <person name="Halpern A.L."/>
            <person name="Lee A.P."/>
            <person name="Johnson J."/>
            <person name="Dandona N."/>
            <person name="Viswanathan L.D."/>
            <person name="Tay A."/>
            <person name="Venter J.C."/>
            <person name="Strausberg R.L."/>
            <person name="Brenner S."/>
        </authorList>
    </citation>
    <scope>NUCLEOTIDE SEQUENCE [LARGE SCALE GENOMIC DNA]</scope>
</reference>
<dbReference type="PANTHER" id="PTHR10283:SF62">
    <property type="entry name" value="NA(+)_DICARBOXYLATE COTRANSPORTER 3"/>
    <property type="match status" value="1"/>
</dbReference>
<keyword evidence="10" id="KW-1185">Reference proteome</keyword>
<feature type="transmembrane region" description="Helical" evidence="8">
    <location>
        <begin position="308"/>
        <end position="331"/>
    </location>
</feature>
<feature type="transmembrane region" description="Helical" evidence="8">
    <location>
        <begin position="169"/>
        <end position="187"/>
    </location>
</feature>
<evidence type="ECO:0000256" key="4">
    <source>
        <dbReference type="ARBA" id="ARBA00022989"/>
    </source>
</evidence>
<feature type="transmembrane region" description="Helical" evidence="8">
    <location>
        <begin position="489"/>
        <end position="522"/>
    </location>
</feature>
<feature type="transmembrane region" description="Helical" evidence="8">
    <location>
        <begin position="65"/>
        <end position="97"/>
    </location>
</feature>
<evidence type="ECO:0000256" key="7">
    <source>
        <dbReference type="SAM" id="MobiDB-lite"/>
    </source>
</evidence>
<dbReference type="Proteomes" id="UP000314986">
    <property type="component" value="Unassembled WGS sequence"/>
</dbReference>
<dbReference type="InterPro" id="IPR001898">
    <property type="entry name" value="SLC13A/DASS"/>
</dbReference>
<dbReference type="GO" id="GO:0017153">
    <property type="term" value="F:sodium:dicarboxylate symporter activity"/>
    <property type="evidence" value="ECO:0007669"/>
    <property type="project" value="TreeGrafter"/>
</dbReference>
<keyword evidence="6" id="KW-0813">Transport</keyword>
<keyword evidence="6" id="KW-0739">Sodium transport</keyword>
<organism evidence="9 10">
    <name type="scientific">Callorhinchus milii</name>
    <name type="common">Ghost shark</name>
    <dbReference type="NCBI Taxonomy" id="7868"/>
    <lineage>
        <taxon>Eukaryota</taxon>
        <taxon>Metazoa</taxon>
        <taxon>Chordata</taxon>
        <taxon>Craniata</taxon>
        <taxon>Vertebrata</taxon>
        <taxon>Chondrichthyes</taxon>
        <taxon>Holocephali</taxon>
        <taxon>Chimaeriformes</taxon>
        <taxon>Callorhinchidae</taxon>
        <taxon>Callorhinchus</taxon>
    </lineage>
</organism>
<accession>A0A4W3JFQ9</accession>
<evidence type="ECO:0000256" key="5">
    <source>
        <dbReference type="ARBA" id="ARBA00023136"/>
    </source>
</evidence>
<dbReference type="GeneTree" id="ENSGT01030000234550"/>
<reference evidence="10" key="2">
    <citation type="journal article" date="2007" name="PLoS Biol.">
        <title>Survey sequencing and comparative analysis of the elephant shark (Callorhinchus milii) genome.</title>
        <authorList>
            <person name="Venkatesh B."/>
            <person name="Kirkness E.F."/>
            <person name="Loh Y.H."/>
            <person name="Halpern A.L."/>
            <person name="Lee A.P."/>
            <person name="Johnson J."/>
            <person name="Dandona N."/>
            <person name="Viswanathan L.D."/>
            <person name="Tay A."/>
            <person name="Venter J.C."/>
            <person name="Strausberg R.L."/>
            <person name="Brenner S."/>
        </authorList>
    </citation>
    <scope>NUCLEOTIDE SEQUENCE [LARGE SCALE GENOMIC DNA]</scope>
</reference>